<comment type="caution">
    <text evidence="1">The sequence shown here is derived from an EMBL/GenBank/DDBJ whole genome shotgun (WGS) entry which is preliminary data.</text>
</comment>
<organism evidence="1 2">
    <name type="scientific">Adineta ricciae</name>
    <name type="common">Rotifer</name>
    <dbReference type="NCBI Taxonomy" id="249248"/>
    <lineage>
        <taxon>Eukaryota</taxon>
        <taxon>Metazoa</taxon>
        <taxon>Spiralia</taxon>
        <taxon>Gnathifera</taxon>
        <taxon>Rotifera</taxon>
        <taxon>Eurotatoria</taxon>
        <taxon>Bdelloidea</taxon>
        <taxon>Adinetida</taxon>
        <taxon>Adinetidae</taxon>
        <taxon>Adineta</taxon>
    </lineage>
</organism>
<gene>
    <name evidence="1" type="ORF">XAT740_LOCUS64229</name>
</gene>
<dbReference type="AlphaFoldDB" id="A0A816HQP2"/>
<accession>A0A816HQP2</accession>
<sequence>SALLKIYSHFCRSSVRAQELNNYFDFIEQDQKVILKHIKIRWLSLLPSIERLIAVHPIVKSYFLNLDEGERSSLLLDFFTSRKGDGLDLKMHTLIC</sequence>
<reference evidence="1" key="1">
    <citation type="submission" date="2021-02" db="EMBL/GenBank/DDBJ databases">
        <authorList>
            <person name="Nowell W R."/>
        </authorList>
    </citation>
    <scope>NUCLEOTIDE SEQUENCE</scope>
</reference>
<dbReference type="Proteomes" id="UP000663828">
    <property type="component" value="Unassembled WGS sequence"/>
</dbReference>
<protein>
    <submittedName>
        <fullName evidence="1">Uncharacterized protein</fullName>
    </submittedName>
</protein>
<keyword evidence="2" id="KW-1185">Reference proteome</keyword>
<evidence type="ECO:0000313" key="2">
    <source>
        <dbReference type="Proteomes" id="UP000663828"/>
    </source>
</evidence>
<name>A0A816HQP2_ADIRI</name>
<dbReference type="EMBL" id="CAJNOR010021719">
    <property type="protein sequence ID" value="CAF1691517.1"/>
    <property type="molecule type" value="Genomic_DNA"/>
</dbReference>
<proteinExistence type="predicted"/>
<evidence type="ECO:0000313" key="1">
    <source>
        <dbReference type="EMBL" id="CAF1691517.1"/>
    </source>
</evidence>
<feature type="non-terminal residue" evidence="1">
    <location>
        <position position="1"/>
    </location>
</feature>